<evidence type="ECO:0000256" key="2">
    <source>
        <dbReference type="ARBA" id="ARBA00008520"/>
    </source>
</evidence>
<evidence type="ECO:0000313" key="4">
    <source>
        <dbReference type="EMBL" id="BBI53476.1"/>
    </source>
</evidence>
<dbReference type="SUPFAM" id="SSF53850">
    <property type="entry name" value="Periplasmic binding protein-like II"/>
    <property type="match status" value="1"/>
</dbReference>
<dbReference type="Gene3D" id="3.40.190.10">
    <property type="entry name" value="Periplasmic binding protein-like II"/>
    <property type="match status" value="1"/>
</dbReference>
<sequence length="275" mass="30035">MQVSNNYNVPCSRPRHLALAVAVVAALGSVAAAADTTVTVLRVESSSAEKDYYNEVVADFEAQHPDINVEFEYLANEAYKTRLPTMLQSSQRPDIYYTWGGEGLRDQVDAGFVRDLTEPMRDGWQDIYPASAVRAFTLDDRVYGAPLYATVVGIWANTALTEQAGVDVEAIKTWEDFKNAVVALREEGITPLVVGGQDGWPLHFYWGSLVTRLAGGEGIEAAKMVKTAALKVSPLYALARCCSRWLSLILFSPALWPLPTSAPAACLAMARPPFT</sequence>
<evidence type="ECO:0000256" key="3">
    <source>
        <dbReference type="SAM" id="SignalP"/>
    </source>
</evidence>
<dbReference type="PANTHER" id="PTHR43649:SF14">
    <property type="entry name" value="BLR3389 PROTEIN"/>
    <property type="match status" value="1"/>
</dbReference>
<protein>
    <submittedName>
        <fullName evidence="4">Uncharacterized protein</fullName>
    </submittedName>
</protein>
<keyword evidence="3" id="KW-0732">Signal</keyword>
<organism evidence="4 5">
    <name type="scientific">Vreelandella olivaria</name>
    <dbReference type="NCBI Taxonomy" id="390919"/>
    <lineage>
        <taxon>Bacteria</taxon>
        <taxon>Pseudomonadati</taxon>
        <taxon>Pseudomonadota</taxon>
        <taxon>Gammaproteobacteria</taxon>
        <taxon>Oceanospirillales</taxon>
        <taxon>Halomonadaceae</taxon>
        <taxon>Vreelandella</taxon>
    </lineage>
</organism>
<reference evidence="5" key="1">
    <citation type="journal article" date="2019" name="Microbiol. Resour. Announc.">
        <title>Complete Genome Sequence of Halomonas olivaria, a Moderately Halophilic Bacterium Isolated from Olive Processing Effluents, Obtained by Nanopore Sequencing.</title>
        <authorList>
            <person name="Nagata S."/>
            <person name="Ii K.M."/>
            <person name="Tsukimi T."/>
            <person name="Miura M.C."/>
            <person name="Galipon J."/>
            <person name="Arakawa K."/>
        </authorList>
    </citation>
    <scope>NUCLEOTIDE SEQUENCE [LARGE SCALE GENOMIC DNA]</scope>
    <source>
        <strain evidence="5">TYRC17</strain>
    </source>
</reference>
<comment type="similarity">
    <text evidence="2">Belongs to the bacterial solute-binding protein 1 family.</text>
</comment>
<dbReference type="Proteomes" id="UP000289555">
    <property type="component" value="Chromosome"/>
</dbReference>
<keyword evidence="5" id="KW-1185">Reference proteome</keyword>
<dbReference type="PANTHER" id="PTHR43649">
    <property type="entry name" value="ARABINOSE-BINDING PROTEIN-RELATED"/>
    <property type="match status" value="1"/>
</dbReference>
<dbReference type="InterPro" id="IPR006059">
    <property type="entry name" value="SBP"/>
</dbReference>
<dbReference type="InterPro" id="IPR050490">
    <property type="entry name" value="Bact_solute-bd_prot1"/>
</dbReference>
<feature type="signal peptide" evidence="3">
    <location>
        <begin position="1"/>
        <end position="33"/>
    </location>
</feature>
<accession>A0ABM7GS57</accession>
<feature type="chain" id="PRO_5045982462" evidence="3">
    <location>
        <begin position="34"/>
        <end position="275"/>
    </location>
</feature>
<comment type="subcellular location">
    <subcellularLocation>
        <location evidence="1">Periplasm</location>
    </subcellularLocation>
</comment>
<evidence type="ECO:0000313" key="5">
    <source>
        <dbReference type="Proteomes" id="UP000289555"/>
    </source>
</evidence>
<proteinExistence type="inferred from homology"/>
<dbReference type="Pfam" id="PF01547">
    <property type="entry name" value="SBP_bac_1"/>
    <property type="match status" value="1"/>
</dbReference>
<dbReference type="EMBL" id="AP019416">
    <property type="protein sequence ID" value="BBI53476.1"/>
    <property type="molecule type" value="Genomic_DNA"/>
</dbReference>
<evidence type="ECO:0000256" key="1">
    <source>
        <dbReference type="ARBA" id="ARBA00004418"/>
    </source>
</evidence>
<name>A0ABM7GS57_9GAMM</name>
<gene>
    <name evidence="4" type="ORF">HORIV_58970</name>
</gene>